<dbReference type="AlphaFoldDB" id="A0A4Z2HZV2"/>
<keyword evidence="3" id="KW-1185">Reference proteome</keyword>
<gene>
    <name evidence="2" type="ORF">EYF80_018850</name>
</gene>
<organism evidence="2 3">
    <name type="scientific">Liparis tanakae</name>
    <name type="common">Tanaka's snailfish</name>
    <dbReference type="NCBI Taxonomy" id="230148"/>
    <lineage>
        <taxon>Eukaryota</taxon>
        <taxon>Metazoa</taxon>
        <taxon>Chordata</taxon>
        <taxon>Craniata</taxon>
        <taxon>Vertebrata</taxon>
        <taxon>Euteleostomi</taxon>
        <taxon>Actinopterygii</taxon>
        <taxon>Neopterygii</taxon>
        <taxon>Teleostei</taxon>
        <taxon>Neoteleostei</taxon>
        <taxon>Acanthomorphata</taxon>
        <taxon>Eupercaria</taxon>
        <taxon>Perciformes</taxon>
        <taxon>Cottioidei</taxon>
        <taxon>Cottales</taxon>
        <taxon>Liparidae</taxon>
        <taxon>Liparis</taxon>
    </lineage>
</organism>
<sequence>MPRDTERCKETTTVGRKERRRRCDSGKPGSKRPASGLATALLLSCSGPYLLLRLLHWRVCAFVWRRFIENTLDFRQQALRKTNEQHWFSVKAHQAVLPLFPQGPEGDFYLNENSLLKCVPVCMFACPLFSSCRDPTCLPLHRLTEAVFDHGQHVPGGEPGHRHVVDLQQQLILGQLAALDQSLPLLHLAEVGELADLRAPLRLEAQLPFLPAGYHRFVDFVCPGELFTADWPLHTPPTVSSLPLCDRLQPHSARGSIISGARQAQCPLREPRSRAEGCGPQTGTECKRPPLRRCWSLKTTPRGEKQPTVTLNQMSFLLRKRMMEVSVNHLLLQMESNSFMLSCIRF</sequence>
<evidence type="ECO:0000256" key="1">
    <source>
        <dbReference type="SAM" id="MobiDB-lite"/>
    </source>
</evidence>
<dbReference type="Proteomes" id="UP000314294">
    <property type="component" value="Unassembled WGS sequence"/>
</dbReference>
<proteinExistence type="predicted"/>
<accession>A0A4Z2HZV2</accession>
<reference evidence="2 3" key="1">
    <citation type="submission" date="2019-03" db="EMBL/GenBank/DDBJ databases">
        <title>First draft genome of Liparis tanakae, snailfish: a comprehensive survey of snailfish specific genes.</title>
        <authorList>
            <person name="Kim W."/>
            <person name="Song I."/>
            <person name="Jeong J.-H."/>
            <person name="Kim D."/>
            <person name="Kim S."/>
            <person name="Ryu S."/>
            <person name="Song J.Y."/>
            <person name="Lee S.K."/>
        </authorList>
    </citation>
    <scope>NUCLEOTIDE SEQUENCE [LARGE SCALE GENOMIC DNA]</scope>
    <source>
        <tissue evidence="2">Muscle</tissue>
    </source>
</reference>
<protein>
    <submittedName>
        <fullName evidence="2">Uncharacterized protein</fullName>
    </submittedName>
</protein>
<feature type="compositionally biased region" description="Basic and acidic residues" evidence="1">
    <location>
        <begin position="1"/>
        <end position="10"/>
    </location>
</feature>
<comment type="caution">
    <text evidence="2">The sequence shown here is derived from an EMBL/GenBank/DDBJ whole genome shotgun (WGS) entry which is preliminary data.</text>
</comment>
<feature type="region of interest" description="Disordered" evidence="1">
    <location>
        <begin position="1"/>
        <end position="34"/>
    </location>
</feature>
<evidence type="ECO:0000313" key="2">
    <source>
        <dbReference type="EMBL" id="TNN70865.1"/>
    </source>
</evidence>
<dbReference type="EMBL" id="SRLO01000157">
    <property type="protein sequence ID" value="TNN70865.1"/>
    <property type="molecule type" value="Genomic_DNA"/>
</dbReference>
<name>A0A4Z2HZV2_9TELE</name>
<evidence type="ECO:0000313" key="3">
    <source>
        <dbReference type="Proteomes" id="UP000314294"/>
    </source>
</evidence>